<dbReference type="PROSITE" id="PS50893">
    <property type="entry name" value="ABC_TRANSPORTER_2"/>
    <property type="match status" value="1"/>
</dbReference>
<evidence type="ECO:0000256" key="3">
    <source>
        <dbReference type="ARBA" id="ARBA00022448"/>
    </source>
</evidence>
<protein>
    <submittedName>
        <fullName evidence="7">ABC transporter, ATP-binding protein (Cluster 1, maltose/g3p/polyamine/iron) ABC transporter, ATP-binding protein (Cluster 10, nitrate/sulfonate/bicarbonate)</fullName>
    </submittedName>
</protein>
<dbReference type="InterPro" id="IPR040582">
    <property type="entry name" value="OB_MalK-like"/>
</dbReference>
<dbReference type="Gene3D" id="3.40.50.300">
    <property type="entry name" value="P-loop containing nucleotide triphosphate hydrolases"/>
    <property type="match status" value="1"/>
</dbReference>
<proteinExistence type="inferred from homology"/>
<dbReference type="Pfam" id="PF17912">
    <property type="entry name" value="OB_MalK"/>
    <property type="match status" value="1"/>
</dbReference>
<dbReference type="AlphaFoldDB" id="A0A6J4KLT6"/>
<evidence type="ECO:0000256" key="1">
    <source>
        <dbReference type="ARBA" id="ARBA00004417"/>
    </source>
</evidence>
<dbReference type="GO" id="GO:0008643">
    <property type="term" value="P:carbohydrate transport"/>
    <property type="evidence" value="ECO:0007669"/>
    <property type="project" value="InterPro"/>
</dbReference>
<dbReference type="GO" id="GO:0016887">
    <property type="term" value="F:ATP hydrolysis activity"/>
    <property type="evidence" value="ECO:0007669"/>
    <property type="project" value="InterPro"/>
</dbReference>
<comment type="similarity">
    <text evidence="2">Belongs to the ABC transporter superfamily.</text>
</comment>
<comment type="subcellular location">
    <subcellularLocation>
        <location evidence="1">Cell inner membrane</location>
        <topology evidence="1">Peripheral membrane protein</topology>
    </subcellularLocation>
</comment>
<dbReference type="FunFam" id="3.40.50.300:FF:000042">
    <property type="entry name" value="Maltose/maltodextrin ABC transporter, ATP-binding protein"/>
    <property type="match status" value="1"/>
</dbReference>
<dbReference type="GO" id="GO:0055052">
    <property type="term" value="C:ATP-binding cassette (ABC) transporter complex, substrate-binding subunit-containing"/>
    <property type="evidence" value="ECO:0007669"/>
    <property type="project" value="TreeGrafter"/>
</dbReference>
<dbReference type="InterPro" id="IPR003439">
    <property type="entry name" value="ABC_transporter-like_ATP-bd"/>
</dbReference>
<dbReference type="InterPro" id="IPR008995">
    <property type="entry name" value="Mo/tungstate-bd_C_term_dom"/>
</dbReference>
<dbReference type="InterPro" id="IPR012340">
    <property type="entry name" value="NA-bd_OB-fold"/>
</dbReference>
<dbReference type="NCBIfam" id="NF008653">
    <property type="entry name" value="PRK11650.1"/>
    <property type="match status" value="1"/>
</dbReference>
<dbReference type="SUPFAM" id="SSF50331">
    <property type="entry name" value="MOP-like"/>
    <property type="match status" value="1"/>
</dbReference>
<dbReference type="Gene3D" id="2.40.50.140">
    <property type="entry name" value="Nucleic acid-binding proteins"/>
    <property type="match status" value="1"/>
</dbReference>
<dbReference type="InterPro" id="IPR005116">
    <property type="entry name" value="Transp-assoc_OB_typ1"/>
</dbReference>
<keyword evidence="3" id="KW-0813">Transport</keyword>
<sequence length="351" mass="38357">MASLSISGVTKVFGATQVLHPLSLDIAHKEFLVLVGPSGCGKSTLLRMIAGLEDATAGTIAIDGRVVNEVEPKDRDIAMVFQDYALYPHMSVYDNIAFGLLYRDTPMPEIRRRVEEAARILNITEYLKRRPRQLSGGQRQRVAMGRAIVRDPQVFLFDEPLSNLDAKLRVAMRTEIKELHQRLKTTTVYVTHDQIEAMTMADKIVVMHDGVVEQMGAPLDLYDRPSNLFVAGFIGSPAMNFIPGTIQGEGFVAKGGMRLPVVSAPATSAGRPAVYGLRPEHFTLSGDGVPAEVVVVEPTGSETQVVARAGGQEITAVFRERVQARPGETIQLSPMPNLAHLFDGESGRRLN</sequence>
<dbReference type="InterPro" id="IPR017871">
    <property type="entry name" value="ABC_transporter-like_CS"/>
</dbReference>
<dbReference type="InterPro" id="IPR047641">
    <property type="entry name" value="ABC_transpr_MalK/UgpC-like"/>
</dbReference>
<reference evidence="7" key="1">
    <citation type="submission" date="2020-02" db="EMBL/GenBank/DDBJ databases">
        <authorList>
            <person name="Meier V. D."/>
        </authorList>
    </citation>
    <scope>NUCLEOTIDE SEQUENCE</scope>
    <source>
        <strain evidence="7">AVDCRST_MAG90</strain>
    </source>
</reference>
<evidence type="ECO:0000256" key="5">
    <source>
        <dbReference type="ARBA" id="ARBA00022840"/>
    </source>
</evidence>
<gene>
    <name evidence="7" type="ORF">AVDCRST_MAG90-247</name>
</gene>
<dbReference type="InterPro" id="IPR003593">
    <property type="entry name" value="AAA+_ATPase"/>
</dbReference>
<feature type="domain" description="ABC transporter" evidence="6">
    <location>
        <begin position="4"/>
        <end position="234"/>
    </location>
</feature>
<dbReference type="Pfam" id="PF00005">
    <property type="entry name" value="ABC_tran"/>
    <property type="match status" value="1"/>
</dbReference>
<dbReference type="Pfam" id="PF03459">
    <property type="entry name" value="TOBE"/>
    <property type="match status" value="1"/>
</dbReference>
<evidence type="ECO:0000256" key="2">
    <source>
        <dbReference type="ARBA" id="ARBA00005417"/>
    </source>
</evidence>
<dbReference type="SUPFAM" id="SSF52540">
    <property type="entry name" value="P-loop containing nucleoside triphosphate hydrolases"/>
    <property type="match status" value="1"/>
</dbReference>
<evidence type="ECO:0000313" key="7">
    <source>
        <dbReference type="EMBL" id="CAA9308112.1"/>
    </source>
</evidence>
<organism evidence="7">
    <name type="scientific">uncultured Microvirga sp</name>
    <dbReference type="NCBI Taxonomy" id="412392"/>
    <lineage>
        <taxon>Bacteria</taxon>
        <taxon>Pseudomonadati</taxon>
        <taxon>Pseudomonadota</taxon>
        <taxon>Alphaproteobacteria</taxon>
        <taxon>Hyphomicrobiales</taxon>
        <taxon>Methylobacteriaceae</taxon>
        <taxon>Microvirga</taxon>
        <taxon>environmental samples</taxon>
    </lineage>
</organism>
<dbReference type="InterPro" id="IPR027417">
    <property type="entry name" value="P-loop_NTPase"/>
</dbReference>
<dbReference type="Gene3D" id="2.40.50.100">
    <property type="match status" value="1"/>
</dbReference>
<dbReference type="SMART" id="SM00382">
    <property type="entry name" value="AAA"/>
    <property type="match status" value="1"/>
</dbReference>
<dbReference type="EMBL" id="CADCUC010000051">
    <property type="protein sequence ID" value="CAA9308112.1"/>
    <property type="molecule type" value="Genomic_DNA"/>
</dbReference>
<dbReference type="GO" id="GO:0140359">
    <property type="term" value="F:ABC-type transporter activity"/>
    <property type="evidence" value="ECO:0007669"/>
    <property type="project" value="InterPro"/>
</dbReference>
<accession>A0A6J4KLT6</accession>
<dbReference type="PANTHER" id="PTHR43875">
    <property type="entry name" value="MALTODEXTRIN IMPORT ATP-BINDING PROTEIN MSMX"/>
    <property type="match status" value="1"/>
</dbReference>
<evidence type="ECO:0000256" key="4">
    <source>
        <dbReference type="ARBA" id="ARBA00022741"/>
    </source>
</evidence>
<evidence type="ECO:0000259" key="6">
    <source>
        <dbReference type="PROSITE" id="PS50893"/>
    </source>
</evidence>
<dbReference type="CDD" id="cd03301">
    <property type="entry name" value="ABC_MalK_N"/>
    <property type="match status" value="1"/>
</dbReference>
<dbReference type="PANTHER" id="PTHR43875:SF10">
    <property type="entry name" value="BLL2173 PROTEIN"/>
    <property type="match status" value="1"/>
</dbReference>
<dbReference type="PROSITE" id="PS00211">
    <property type="entry name" value="ABC_TRANSPORTER_1"/>
    <property type="match status" value="1"/>
</dbReference>
<name>A0A6J4KLT6_9HYPH</name>
<dbReference type="GO" id="GO:0005524">
    <property type="term" value="F:ATP binding"/>
    <property type="evidence" value="ECO:0007669"/>
    <property type="project" value="UniProtKB-KW"/>
</dbReference>
<keyword evidence="5 7" id="KW-0067">ATP-binding</keyword>
<keyword evidence="4" id="KW-0547">Nucleotide-binding</keyword>
<dbReference type="InterPro" id="IPR015855">
    <property type="entry name" value="ABC_transpr_MalK-like"/>
</dbReference>